<evidence type="ECO:0000259" key="1">
    <source>
        <dbReference type="Pfam" id="PF25377"/>
    </source>
</evidence>
<dbReference type="Pfam" id="PF25377">
    <property type="entry name" value="DUF7886"/>
    <property type="match status" value="1"/>
</dbReference>
<feature type="domain" description="DUF7886" evidence="1">
    <location>
        <begin position="99"/>
        <end position="221"/>
    </location>
</feature>
<dbReference type="Ensembl" id="ENSSMAT00000083955.1">
    <property type="protein sequence ID" value="ENSSMAP00000055661.1"/>
    <property type="gene ID" value="ENSSMAG00000034893.1"/>
</dbReference>
<dbReference type="AlphaFoldDB" id="A0A8D3D802"/>
<reference evidence="2" key="1">
    <citation type="submission" date="2023-05" db="EMBL/GenBank/DDBJ databases">
        <title>High-quality long-read genome of Scophthalmus maximus.</title>
        <authorList>
            <person name="Lien S."/>
            <person name="Martinez P."/>
        </authorList>
    </citation>
    <scope>NUCLEOTIDE SEQUENCE [LARGE SCALE GENOMIC DNA]</scope>
</reference>
<proteinExistence type="predicted"/>
<dbReference type="PANTHER" id="PTHR47915:SF1">
    <property type="entry name" value="SI:DKEY-19B23.7"/>
    <property type="match status" value="1"/>
</dbReference>
<evidence type="ECO:0000313" key="3">
    <source>
        <dbReference type="Proteomes" id="UP000694558"/>
    </source>
</evidence>
<dbReference type="PANTHER" id="PTHR47915">
    <property type="entry name" value="SI:DKEY-19B23.7"/>
    <property type="match status" value="1"/>
</dbReference>
<evidence type="ECO:0000313" key="2">
    <source>
        <dbReference type="Ensembl" id="ENSSMAP00000055661.1"/>
    </source>
</evidence>
<protein>
    <submittedName>
        <fullName evidence="2">Si:dkey-19b23.7</fullName>
    </submittedName>
</protein>
<dbReference type="Proteomes" id="UP000694558">
    <property type="component" value="Chromosome 2"/>
</dbReference>
<accession>A0A8D3D802</accession>
<organism evidence="2 3">
    <name type="scientific">Scophthalmus maximus</name>
    <name type="common">Turbot</name>
    <name type="synonym">Psetta maxima</name>
    <dbReference type="NCBI Taxonomy" id="52904"/>
    <lineage>
        <taxon>Eukaryota</taxon>
        <taxon>Metazoa</taxon>
        <taxon>Chordata</taxon>
        <taxon>Craniata</taxon>
        <taxon>Vertebrata</taxon>
        <taxon>Euteleostomi</taxon>
        <taxon>Actinopterygii</taxon>
        <taxon>Neopterygii</taxon>
        <taxon>Teleostei</taxon>
        <taxon>Neoteleostei</taxon>
        <taxon>Acanthomorphata</taxon>
        <taxon>Carangaria</taxon>
        <taxon>Pleuronectiformes</taxon>
        <taxon>Pleuronectoidei</taxon>
        <taxon>Scophthalmidae</taxon>
        <taxon>Scophthalmus</taxon>
    </lineage>
</organism>
<dbReference type="GeneTree" id="ENSGT00650000094881"/>
<sequence>MSCGSSVSGGGKREREQKRKLQHFLSDLALLGSLQGFKHFQPWLRGKEELLLTVVNEDLPESVRARFPESRLCSSLNLSRQHSNLPRSIPQASTLSSPRQEVNCTLFLLAGYVKYGRPYAWIRSNHERLVNIGGTDSMVRDTPMKLKSIADWQTRGVRVWDIVSELVCLCTVPSPSNPFALDTRYIRGLPLPERFLATGALLNFLEMYVVYGNQDELHYDKGMATHTLRGKSQQVASVFSNRRILMRRYFYDVRQQMVLFSYLTRSSGVSAFLPL</sequence>
<dbReference type="InterPro" id="IPR057208">
    <property type="entry name" value="DUF7886"/>
</dbReference>
<reference evidence="2" key="2">
    <citation type="submission" date="2025-08" db="UniProtKB">
        <authorList>
            <consortium name="Ensembl"/>
        </authorList>
    </citation>
    <scope>IDENTIFICATION</scope>
</reference>
<name>A0A8D3D802_SCOMX</name>